<gene>
    <name evidence="7" type="ORF">CP969_01420</name>
</gene>
<keyword evidence="2" id="KW-1003">Cell membrane</keyword>
<dbReference type="CDD" id="cd06173">
    <property type="entry name" value="MFS_MefA_like"/>
    <property type="match status" value="1"/>
</dbReference>
<dbReference type="PANTHER" id="PTHR23513">
    <property type="entry name" value="INTEGRAL MEMBRANE EFFLUX PROTEIN-RELATED"/>
    <property type="match status" value="1"/>
</dbReference>
<evidence type="ECO:0000256" key="6">
    <source>
        <dbReference type="SAM" id="MobiDB-lite"/>
    </source>
</evidence>
<comment type="subcellular location">
    <subcellularLocation>
        <location evidence="1">Cell membrane</location>
        <topology evidence="1">Multi-pass membrane protein</topology>
    </subcellularLocation>
</comment>
<keyword evidence="8" id="KW-1185">Reference proteome</keyword>
<evidence type="ECO:0000256" key="1">
    <source>
        <dbReference type="ARBA" id="ARBA00004651"/>
    </source>
</evidence>
<evidence type="ECO:0000256" key="5">
    <source>
        <dbReference type="ARBA" id="ARBA00023136"/>
    </source>
</evidence>
<evidence type="ECO:0000313" key="8">
    <source>
        <dbReference type="Proteomes" id="UP000327143"/>
    </source>
</evidence>
<organism evidence="7 8">
    <name type="scientific">Streptomyces viridosporus T7A</name>
    <dbReference type="NCBI Taxonomy" id="665577"/>
    <lineage>
        <taxon>Bacteria</taxon>
        <taxon>Bacillati</taxon>
        <taxon>Actinomycetota</taxon>
        <taxon>Actinomycetes</taxon>
        <taxon>Kitasatosporales</taxon>
        <taxon>Streptomycetaceae</taxon>
        <taxon>Streptomyces</taxon>
    </lineage>
</organism>
<dbReference type="InterPro" id="IPR011701">
    <property type="entry name" value="MFS"/>
</dbReference>
<sequence>MDRPLMRRVLALNAGLRRFVVARALSRAGDAVFPIGLAAAMVEQSFGVADVGFVMGASLAPVVLLMPIGGVVLDHFNARIPMVAADTVRTVLQGLLAFSLLAGRPPLWFILMLSLVSGATQAFYQPGVAGILRQLAPERLREANATIRTLESVVSLTAPALAGVVIAMSDAALVIALDACTFAASAWLLAGIRLGGVAPVTAPPKVWRELREGWQEFTARPWLWSVVSVFSLFGLVVFGPFDVLKAVLLIDRFGASSYAWLMSAFSLGAALGGLIALWTTPGRPLRAGLLALLGFAPLPVVISLDLPVLLVAVAMVTGGAANAYWAVAWATSVQSHAPPHALSRIHAYDVIGSIGLMPAGRALTGVATAWTSAAAVLFTSSAALLVGCAALLLMPAVRRLPATRPPQEPKAPAGQAPDTRHARDH</sequence>
<dbReference type="Pfam" id="PF07690">
    <property type="entry name" value="MFS_1"/>
    <property type="match status" value="1"/>
</dbReference>
<dbReference type="Proteomes" id="UP000327143">
    <property type="component" value="Chromosome"/>
</dbReference>
<name>A0ABX6A920_STRVD</name>
<protein>
    <submittedName>
        <fullName evidence="7">MFS transporter</fullName>
    </submittedName>
</protein>
<dbReference type="PANTHER" id="PTHR23513:SF11">
    <property type="entry name" value="STAPHYLOFERRIN A TRANSPORTER"/>
    <property type="match status" value="1"/>
</dbReference>
<proteinExistence type="predicted"/>
<keyword evidence="3" id="KW-0812">Transmembrane</keyword>
<dbReference type="Gene3D" id="1.20.1250.20">
    <property type="entry name" value="MFS general substrate transporter like domains"/>
    <property type="match status" value="1"/>
</dbReference>
<dbReference type="InterPro" id="IPR036259">
    <property type="entry name" value="MFS_trans_sf"/>
</dbReference>
<dbReference type="EMBL" id="CP023700">
    <property type="protein sequence ID" value="QEU83554.1"/>
    <property type="molecule type" value="Genomic_DNA"/>
</dbReference>
<reference evidence="7 8" key="1">
    <citation type="submission" date="2017-09" db="EMBL/GenBank/DDBJ databases">
        <authorList>
            <person name="Lee N."/>
            <person name="Cho B.-K."/>
        </authorList>
    </citation>
    <scope>NUCLEOTIDE SEQUENCE [LARGE SCALE GENOMIC DNA]</scope>
    <source>
        <strain evidence="7 8">ATCC 39115</strain>
    </source>
</reference>
<evidence type="ECO:0000313" key="7">
    <source>
        <dbReference type="EMBL" id="QEU83554.1"/>
    </source>
</evidence>
<keyword evidence="4" id="KW-1133">Transmembrane helix</keyword>
<evidence type="ECO:0000256" key="4">
    <source>
        <dbReference type="ARBA" id="ARBA00022989"/>
    </source>
</evidence>
<feature type="region of interest" description="Disordered" evidence="6">
    <location>
        <begin position="402"/>
        <end position="425"/>
    </location>
</feature>
<evidence type="ECO:0000256" key="2">
    <source>
        <dbReference type="ARBA" id="ARBA00022475"/>
    </source>
</evidence>
<accession>A0ABX6A920</accession>
<keyword evidence="5" id="KW-0472">Membrane</keyword>
<dbReference type="SUPFAM" id="SSF103473">
    <property type="entry name" value="MFS general substrate transporter"/>
    <property type="match status" value="1"/>
</dbReference>
<evidence type="ECO:0000256" key="3">
    <source>
        <dbReference type="ARBA" id="ARBA00022692"/>
    </source>
</evidence>